<protein>
    <submittedName>
        <fullName evidence="1">Protein TRANSPORT INHIBITOR RESPONSE 1</fullName>
    </submittedName>
</protein>
<evidence type="ECO:0000313" key="1">
    <source>
        <dbReference type="EMBL" id="PHT28424.1"/>
    </source>
</evidence>
<keyword evidence="2" id="KW-1185">Reference proteome</keyword>
<organism evidence="1 2">
    <name type="scientific">Capsicum baccatum</name>
    <name type="common">Peruvian pepper</name>
    <dbReference type="NCBI Taxonomy" id="33114"/>
    <lineage>
        <taxon>Eukaryota</taxon>
        <taxon>Viridiplantae</taxon>
        <taxon>Streptophyta</taxon>
        <taxon>Embryophyta</taxon>
        <taxon>Tracheophyta</taxon>
        <taxon>Spermatophyta</taxon>
        <taxon>Magnoliopsida</taxon>
        <taxon>eudicotyledons</taxon>
        <taxon>Gunneridae</taxon>
        <taxon>Pentapetalae</taxon>
        <taxon>asterids</taxon>
        <taxon>lamiids</taxon>
        <taxon>Solanales</taxon>
        <taxon>Solanaceae</taxon>
        <taxon>Solanoideae</taxon>
        <taxon>Capsiceae</taxon>
        <taxon>Capsicum</taxon>
    </lineage>
</organism>
<dbReference type="AlphaFoldDB" id="A0A2G2V611"/>
<dbReference type="GO" id="GO:0019005">
    <property type="term" value="C:SCF ubiquitin ligase complex"/>
    <property type="evidence" value="ECO:0007669"/>
    <property type="project" value="TreeGrafter"/>
</dbReference>
<dbReference type="PANTHER" id="PTHR16134">
    <property type="entry name" value="F-BOX/TPR REPEAT PROTEIN POF3"/>
    <property type="match status" value="1"/>
</dbReference>
<sequence>MPNASLTERGLIAVLAGCPKLHLVLYFCRQLEDAALDTIAMIHPNLIRFPLCSVKPQTPEYLTLGPLDTGFGAIVHHCKGSWRLSFSGILADWVFYYITAHTKKLEILSIAFVRNSDLGFH</sequence>
<gene>
    <name evidence="1" type="ORF">CQW23_31981</name>
</gene>
<dbReference type="Proteomes" id="UP000224567">
    <property type="component" value="Unassembled WGS sequence"/>
</dbReference>
<reference evidence="1 2" key="1">
    <citation type="journal article" date="2017" name="Genome Biol.">
        <title>New reference genome sequences of hot pepper reveal the massive evolution of plant disease-resistance genes by retroduplication.</title>
        <authorList>
            <person name="Kim S."/>
            <person name="Park J."/>
            <person name="Yeom S.I."/>
            <person name="Kim Y.M."/>
            <person name="Seo E."/>
            <person name="Kim K.T."/>
            <person name="Kim M.S."/>
            <person name="Lee J.M."/>
            <person name="Cheong K."/>
            <person name="Shin H.S."/>
            <person name="Kim S.B."/>
            <person name="Han K."/>
            <person name="Lee J."/>
            <person name="Park M."/>
            <person name="Lee H.A."/>
            <person name="Lee H.Y."/>
            <person name="Lee Y."/>
            <person name="Oh S."/>
            <person name="Lee J.H."/>
            <person name="Choi E."/>
            <person name="Choi E."/>
            <person name="Lee S.E."/>
            <person name="Jeon J."/>
            <person name="Kim H."/>
            <person name="Choi G."/>
            <person name="Song H."/>
            <person name="Lee J."/>
            <person name="Lee S.C."/>
            <person name="Kwon J.K."/>
            <person name="Lee H.Y."/>
            <person name="Koo N."/>
            <person name="Hong Y."/>
            <person name="Kim R.W."/>
            <person name="Kang W.H."/>
            <person name="Huh J.H."/>
            <person name="Kang B.C."/>
            <person name="Yang T.J."/>
            <person name="Lee Y.H."/>
            <person name="Bennetzen J.L."/>
            <person name="Choi D."/>
        </authorList>
    </citation>
    <scope>NUCLEOTIDE SEQUENCE [LARGE SCALE GENOMIC DNA]</scope>
    <source>
        <strain evidence="2">cv. PBC81</strain>
    </source>
</reference>
<reference evidence="2" key="2">
    <citation type="journal article" date="2017" name="J. Anim. Genet.">
        <title>Multiple reference genome sequences of hot pepper reveal the massive evolution of plant disease resistance genes by retroduplication.</title>
        <authorList>
            <person name="Kim S."/>
            <person name="Park J."/>
            <person name="Yeom S.-I."/>
            <person name="Kim Y.-M."/>
            <person name="Seo E."/>
            <person name="Kim K.-T."/>
            <person name="Kim M.-S."/>
            <person name="Lee J.M."/>
            <person name="Cheong K."/>
            <person name="Shin H.-S."/>
            <person name="Kim S.-B."/>
            <person name="Han K."/>
            <person name="Lee J."/>
            <person name="Park M."/>
            <person name="Lee H.-A."/>
            <person name="Lee H.-Y."/>
            <person name="Lee Y."/>
            <person name="Oh S."/>
            <person name="Lee J.H."/>
            <person name="Choi E."/>
            <person name="Choi E."/>
            <person name="Lee S.E."/>
            <person name="Jeon J."/>
            <person name="Kim H."/>
            <person name="Choi G."/>
            <person name="Song H."/>
            <person name="Lee J."/>
            <person name="Lee S.-C."/>
            <person name="Kwon J.-K."/>
            <person name="Lee H.-Y."/>
            <person name="Koo N."/>
            <person name="Hong Y."/>
            <person name="Kim R.W."/>
            <person name="Kang W.-H."/>
            <person name="Huh J.H."/>
            <person name="Kang B.-C."/>
            <person name="Yang T.-J."/>
            <person name="Lee Y.-H."/>
            <person name="Bennetzen J.L."/>
            <person name="Choi D."/>
        </authorList>
    </citation>
    <scope>NUCLEOTIDE SEQUENCE [LARGE SCALE GENOMIC DNA]</scope>
    <source>
        <strain evidence="2">cv. PBC81</strain>
    </source>
</reference>
<comment type="caution">
    <text evidence="1">The sequence shown here is derived from an EMBL/GenBank/DDBJ whole genome shotgun (WGS) entry which is preliminary data.</text>
</comment>
<dbReference type="InterPro" id="IPR032675">
    <property type="entry name" value="LRR_dom_sf"/>
</dbReference>
<dbReference type="OrthoDB" id="1927576at2759"/>
<dbReference type="EMBL" id="MLFT02000220">
    <property type="protein sequence ID" value="PHT28424.1"/>
    <property type="molecule type" value="Genomic_DNA"/>
</dbReference>
<name>A0A2G2V611_CAPBA</name>
<dbReference type="Gene3D" id="3.80.10.10">
    <property type="entry name" value="Ribonuclease Inhibitor"/>
    <property type="match status" value="1"/>
</dbReference>
<accession>A0A2G2V611</accession>
<dbReference type="GO" id="GO:0031146">
    <property type="term" value="P:SCF-dependent proteasomal ubiquitin-dependent protein catabolic process"/>
    <property type="evidence" value="ECO:0007669"/>
    <property type="project" value="TreeGrafter"/>
</dbReference>
<dbReference type="PANTHER" id="PTHR16134:SF66">
    <property type="entry name" value="PROTEIN TRANSPORT INHIBITOR RESPONSE 1"/>
    <property type="match status" value="1"/>
</dbReference>
<evidence type="ECO:0000313" key="2">
    <source>
        <dbReference type="Proteomes" id="UP000224567"/>
    </source>
</evidence>
<proteinExistence type="predicted"/>
<dbReference type="STRING" id="33114.A0A2G2V611"/>